<dbReference type="PANTHER" id="PTHR21686">
    <property type="entry name" value="DEOXYNUCLEOTIDYLTRANSFERASE TERMINAL-INTERACTING PROTEIN 2"/>
    <property type="match status" value="1"/>
</dbReference>
<feature type="compositionally biased region" description="Basic and acidic residues" evidence="3">
    <location>
        <begin position="15"/>
        <end position="24"/>
    </location>
</feature>
<keyword evidence="2" id="KW-0539">Nucleus</keyword>
<evidence type="ECO:0000313" key="5">
    <source>
        <dbReference type="EMBL" id="KZV91148.1"/>
    </source>
</evidence>
<keyword evidence="6" id="KW-1185">Reference proteome</keyword>
<dbReference type="Proteomes" id="UP000077266">
    <property type="component" value="Unassembled WGS sequence"/>
</dbReference>
<evidence type="ECO:0000259" key="4">
    <source>
        <dbReference type="Pfam" id="PF08698"/>
    </source>
</evidence>
<feature type="compositionally biased region" description="Acidic residues" evidence="3">
    <location>
        <begin position="41"/>
        <end position="52"/>
    </location>
</feature>
<accession>A0A165GXP9</accession>
<dbReference type="PANTHER" id="PTHR21686:SF12">
    <property type="entry name" value="DEOXYNUCLEOTIDYLTRANSFERASE TERMINAL-INTERACTING PROTEIN 2"/>
    <property type="match status" value="1"/>
</dbReference>
<gene>
    <name evidence="5" type="ORF">EXIGLDRAFT_750293</name>
</gene>
<dbReference type="EMBL" id="KV426034">
    <property type="protein sequence ID" value="KZV91148.1"/>
    <property type="molecule type" value="Genomic_DNA"/>
</dbReference>
<feature type="region of interest" description="Disordered" evidence="3">
    <location>
        <begin position="343"/>
        <end position="363"/>
    </location>
</feature>
<dbReference type="Pfam" id="PF08698">
    <property type="entry name" value="Fcf2"/>
    <property type="match status" value="1"/>
</dbReference>
<feature type="compositionally biased region" description="Basic and acidic residues" evidence="3">
    <location>
        <begin position="343"/>
        <end position="357"/>
    </location>
</feature>
<evidence type="ECO:0000256" key="2">
    <source>
        <dbReference type="ARBA" id="ARBA00023242"/>
    </source>
</evidence>
<dbReference type="GO" id="GO:0005730">
    <property type="term" value="C:nucleolus"/>
    <property type="evidence" value="ECO:0007669"/>
    <property type="project" value="UniProtKB-SubCell"/>
</dbReference>
<dbReference type="GO" id="GO:0003723">
    <property type="term" value="F:RNA binding"/>
    <property type="evidence" value="ECO:0007669"/>
    <property type="project" value="TreeGrafter"/>
</dbReference>
<name>A0A165GXP9_EXIGL</name>
<feature type="compositionally biased region" description="Basic and acidic residues" evidence="3">
    <location>
        <begin position="212"/>
        <end position="229"/>
    </location>
</feature>
<evidence type="ECO:0000256" key="3">
    <source>
        <dbReference type="SAM" id="MobiDB-lite"/>
    </source>
</evidence>
<dbReference type="GO" id="GO:0006396">
    <property type="term" value="P:RNA processing"/>
    <property type="evidence" value="ECO:0007669"/>
    <property type="project" value="TreeGrafter"/>
</dbReference>
<feature type="domain" description="Fcf2 pre-rRNA processing C-terminal" evidence="4">
    <location>
        <begin position="229"/>
        <end position="336"/>
    </location>
</feature>
<evidence type="ECO:0000313" key="6">
    <source>
        <dbReference type="Proteomes" id="UP000077266"/>
    </source>
</evidence>
<dbReference type="InterPro" id="IPR014810">
    <property type="entry name" value="Fcf2_C"/>
</dbReference>
<proteinExistence type="predicted"/>
<dbReference type="OrthoDB" id="427886at2759"/>
<feature type="compositionally biased region" description="Acidic residues" evidence="3">
    <location>
        <begin position="175"/>
        <end position="194"/>
    </location>
</feature>
<dbReference type="AlphaFoldDB" id="A0A165GXP9"/>
<reference evidence="5 6" key="1">
    <citation type="journal article" date="2016" name="Mol. Biol. Evol.">
        <title>Comparative Genomics of Early-Diverging Mushroom-Forming Fungi Provides Insights into the Origins of Lignocellulose Decay Capabilities.</title>
        <authorList>
            <person name="Nagy L.G."/>
            <person name="Riley R."/>
            <person name="Tritt A."/>
            <person name="Adam C."/>
            <person name="Daum C."/>
            <person name="Floudas D."/>
            <person name="Sun H."/>
            <person name="Yadav J.S."/>
            <person name="Pangilinan J."/>
            <person name="Larsson K.H."/>
            <person name="Matsuura K."/>
            <person name="Barry K."/>
            <person name="Labutti K."/>
            <person name="Kuo R."/>
            <person name="Ohm R.A."/>
            <person name="Bhattacharya S.S."/>
            <person name="Shirouzu T."/>
            <person name="Yoshinaga Y."/>
            <person name="Martin F.M."/>
            <person name="Grigoriev I.V."/>
            <person name="Hibbett D.S."/>
        </authorList>
    </citation>
    <scope>NUCLEOTIDE SEQUENCE [LARGE SCALE GENOMIC DNA]</scope>
    <source>
        <strain evidence="5 6">HHB12029</strain>
    </source>
</reference>
<comment type="subcellular location">
    <subcellularLocation>
        <location evidence="1">Nucleus</location>
        <location evidence="1">Nucleolus</location>
    </subcellularLocation>
</comment>
<organism evidence="5 6">
    <name type="scientific">Exidia glandulosa HHB12029</name>
    <dbReference type="NCBI Taxonomy" id="1314781"/>
    <lineage>
        <taxon>Eukaryota</taxon>
        <taxon>Fungi</taxon>
        <taxon>Dikarya</taxon>
        <taxon>Basidiomycota</taxon>
        <taxon>Agaricomycotina</taxon>
        <taxon>Agaricomycetes</taxon>
        <taxon>Auriculariales</taxon>
        <taxon>Exidiaceae</taxon>
        <taxon>Exidia</taxon>
    </lineage>
</organism>
<feature type="compositionally biased region" description="Polar residues" evidence="3">
    <location>
        <begin position="154"/>
        <end position="170"/>
    </location>
</feature>
<dbReference type="InterPro" id="IPR039883">
    <property type="entry name" value="Fcf2/DNTTIP2"/>
</dbReference>
<feature type="compositionally biased region" description="Acidic residues" evidence="3">
    <location>
        <begin position="87"/>
        <end position="99"/>
    </location>
</feature>
<feature type="region of interest" description="Disordered" evidence="3">
    <location>
        <begin position="112"/>
        <end position="242"/>
    </location>
</feature>
<feature type="region of interest" description="Disordered" evidence="3">
    <location>
        <begin position="1"/>
        <end position="55"/>
    </location>
</feature>
<sequence length="363" mass="39892">MSSGSRSSPPTTAAKGKERAHDDAFVALPADSDSDSSSASDNDDGFGSDWTDDFTAPDRLSSLLQKAKISMEKAARLSRTRVPSGVDGDEEDAARDEELDILLFEDESARDFKLPTLDPGSSLPAPYIEWADGKKSKSSAPVRIRNLDAEKMIASSSAGVRQPVASTSKQKPAPNDDEDDEEWEDADEDDDDEKPVELDIATPAPAQPAYEVDAKGKRVTKRDQRERKTATAGPNWFDLPAPPAAELPKLYREVEAMRLRNQLDPKRFYRKDEGEGKGIKGLPKYFALHMQIGTVVATPAPFGGPSADNLPRAARKRTIVDELVDDAEAKRYAKRKFGEFSGGREAKGRKTLKDKQAKRARKW</sequence>
<evidence type="ECO:0000256" key="1">
    <source>
        <dbReference type="ARBA" id="ARBA00004604"/>
    </source>
</evidence>
<dbReference type="STRING" id="1314781.A0A165GXP9"/>
<protein>
    <submittedName>
        <fullName evidence="5">Fcf2-domain-containing protein</fullName>
    </submittedName>
</protein>
<dbReference type="InParanoid" id="A0A165GXP9"/>
<feature type="compositionally biased region" description="Polar residues" evidence="3">
    <location>
        <begin position="1"/>
        <end position="11"/>
    </location>
</feature>
<feature type="region of interest" description="Disordered" evidence="3">
    <location>
        <begin position="72"/>
        <end position="99"/>
    </location>
</feature>